<comment type="caution">
    <text evidence="2">The sequence shown here is derived from an EMBL/GenBank/DDBJ whole genome shotgun (WGS) entry which is preliminary data.</text>
</comment>
<dbReference type="AlphaFoldDB" id="A0A937W308"/>
<keyword evidence="1" id="KW-1133">Transmembrane helix</keyword>
<organism evidence="2 3">
    <name type="scientific">Tectimicrobiota bacterium</name>
    <dbReference type="NCBI Taxonomy" id="2528274"/>
    <lineage>
        <taxon>Bacteria</taxon>
        <taxon>Pseudomonadati</taxon>
        <taxon>Nitrospinota/Tectimicrobiota group</taxon>
        <taxon>Candidatus Tectimicrobiota</taxon>
    </lineage>
</organism>
<dbReference type="Proteomes" id="UP000712673">
    <property type="component" value="Unassembled WGS sequence"/>
</dbReference>
<evidence type="ECO:0000313" key="3">
    <source>
        <dbReference type="Proteomes" id="UP000712673"/>
    </source>
</evidence>
<keyword evidence="1" id="KW-0812">Transmembrane</keyword>
<feature type="non-terminal residue" evidence="2">
    <location>
        <position position="239"/>
    </location>
</feature>
<reference evidence="2" key="1">
    <citation type="submission" date="2019-03" db="EMBL/GenBank/DDBJ databases">
        <title>Lake Tanganyika Metagenome-Assembled Genomes (MAGs).</title>
        <authorList>
            <person name="Tran P."/>
        </authorList>
    </citation>
    <scope>NUCLEOTIDE SEQUENCE</scope>
    <source>
        <strain evidence="2">K_DeepCast_65m_m2_066</strain>
    </source>
</reference>
<dbReference type="EMBL" id="VGLS01000283">
    <property type="protein sequence ID" value="MBM3224245.1"/>
    <property type="molecule type" value="Genomic_DNA"/>
</dbReference>
<sequence length="239" mass="26062">MSPTWTIALLKTPWTIGDITAPGFIWCAALLIVAATLACLSSLWWLVRREERIQQRLTKHLTALHNSDGVPQRDGMAVARHAAMAQAFEQVATVAPALGSAWRRFDTQLVVRRDTAGQESFWAPASATEVFNEASVIEPRVKRGFFAAIPSVATGAGLLCTFLAILIALLDVTLENEQFRGLDMLISGLSGKFLSSIAALSMATLYVLCERRLAHRLSQSVHALAVTVDELVPRLTPAR</sequence>
<feature type="transmembrane region" description="Helical" evidence="1">
    <location>
        <begin position="23"/>
        <end position="47"/>
    </location>
</feature>
<feature type="transmembrane region" description="Helical" evidence="1">
    <location>
        <begin position="145"/>
        <end position="169"/>
    </location>
</feature>
<evidence type="ECO:0008006" key="4">
    <source>
        <dbReference type="Google" id="ProtNLM"/>
    </source>
</evidence>
<feature type="transmembrane region" description="Helical" evidence="1">
    <location>
        <begin position="189"/>
        <end position="209"/>
    </location>
</feature>
<proteinExistence type="predicted"/>
<evidence type="ECO:0000256" key="1">
    <source>
        <dbReference type="SAM" id="Phobius"/>
    </source>
</evidence>
<name>A0A937W308_UNCTE</name>
<protein>
    <recommendedName>
        <fullName evidence="4">MotA/TolQ/ExbB proton channel domain-containing protein</fullName>
    </recommendedName>
</protein>
<accession>A0A937W308</accession>
<keyword evidence="1" id="KW-0472">Membrane</keyword>
<gene>
    <name evidence="2" type="ORF">FJZ47_10630</name>
</gene>
<evidence type="ECO:0000313" key="2">
    <source>
        <dbReference type="EMBL" id="MBM3224245.1"/>
    </source>
</evidence>